<organism evidence="8 9">
    <name type="scientific">Roseateles terrae</name>
    <dbReference type="NCBI Taxonomy" id="431060"/>
    <lineage>
        <taxon>Bacteria</taxon>
        <taxon>Pseudomonadati</taxon>
        <taxon>Pseudomonadota</taxon>
        <taxon>Betaproteobacteria</taxon>
        <taxon>Burkholderiales</taxon>
        <taxon>Sphaerotilaceae</taxon>
        <taxon>Roseateles</taxon>
    </lineage>
</organism>
<dbReference type="SUPFAM" id="SSF46689">
    <property type="entry name" value="Homeodomain-like"/>
    <property type="match status" value="1"/>
</dbReference>
<dbReference type="SMART" id="SM00382">
    <property type="entry name" value="AAA"/>
    <property type="match status" value="1"/>
</dbReference>
<comment type="caution">
    <text evidence="8">The sequence shown here is derived from an EMBL/GenBank/DDBJ whole genome shotgun (WGS) entry which is preliminary data.</text>
</comment>
<dbReference type="PROSITE" id="PS00676">
    <property type="entry name" value="SIGMA54_INTERACT_2"/>
    <property type="match status" value="1"/>
</dbReference>
<dbReference type="InterPro" id="IPR009057">
    <property type="entry name" value="Homeodomain-like_sf"/>
</dbReference>
<feature type="compositionally biased region" description="Low complexity" evidence="6">
    <location>
        <begin position="516"/>
        <end position="534"/>
    </location>
</feature>
<feature type="compositionally biased region" description="Low complexity" evidence="6">
    <location>
        <begin position="164"/>
        <end position="176"/>
    </location>
</feature>
<dbReference type="Gene3D" id="3.30.450.40">
    <property type="match status" value="1"/>
</dbReference>
<sequence>MTKTSTGQPAYAAALDRIVRQLPCDAAALLKLDGVTLRAVAVHGLTEEALHRRFPLAGHPRLATLMARTGLHRFPPDCGLPDPYDGLIDHPQSHADALLPVHDCMGAPLFVRGKAWGVVTFDALTPGAFGAVDESLMAETLSGLAGQVEALASVHMASDETGQPRTRSSPRSASRPVATIVRETRQPEGRSPAWQQLMQEVDTVAPSDLTVLILGETGTGKELVAHRLHEGSRRSQHPLVQVNCAALPETLADSELFGHRRGAFTGATQDRMGKFELAAGGTLMLDEVGELQLPVQAKLLRVLQSGDIQRPGSDAPLRVDVRVVAATNRDLRAEVAAGRFRADLYHRLAVYPVHVPPLRMRGRDVLALAGVFLEENQHRLGARNLRLSPASRDALLHHDWPGNVRELEHLISRAALRAWAEARGRAQRWTPIEPEHLGLWPGASRVSSALTPEVAGAVNVSAPGPTEDLIGKALNADLSPHAERNSGRETPQSITGDATRSSSQPLAHPVAHPVWQPVSQPSQPSQPRAPTTLAPTTLAPTLREATEAFQRQWLEALLRRHPHSMASAAREAGMDRSNFHRLIKKWGLSGDRR</sequence>
<dbReference type="SMART" id="SM00065">
    <property type="entry name" value="GAF"/>
    <property type="match status" value="1"/>
</dbReference>
<evidence type="ECO:0000256" key="1">
    <source>
        <dbReference type="ARBA" id="ARBA00022741"/>
    </source>
</evidence>
<proteinExistence type="predicted"/>
<feature type="compositionally biased region" description="Polar residues" evidence="6">
    <location>
        <begin position="488"/>
        <end position="505"/>
    </location>
</feature>
<keyword evidence="3" id="KW-0805">Transcription regulation</keyword>
<accession>A0ABR6GN84</accession>
<evidence type="ECO:0000256" key="2">
    <source>
        <dbReference type="ARBA" id="ARBA00022840"/>
    </source>
</evidence>
<evidence type="ECO:0000256" key="6">
    <source>
        <dbReference type="SAM" id="MobiDB-lite"/>
    </source>
</evidence>
<dbReference type="Pfam" id="PF25601">
    <property type="entry name" value="AAA_lid_14"/>
    <property type="match status" value="1"/>
</dbReference>
<dbReference type="InterPro" id="IPR003018">
    <property type="entry name" value="GAF"/>
</dbReference>
<dbReference type="InterPro" id="IPR025944">
    <property type="entry name" value="Sigma_54_int_dom_CS"/>
</dbReference>
<feature type="domain" description="Sigma-54 factor interaction" evidence="7">
    <location>
        <begin position="187"/>
        <end position="416"/>
    </location>
</feature>
<dbReference type="PANTHER" id="PTHR32071:SF35">
    <property type="entry name" value="ANAEROBIC NITRIC OXIDE REDUCTASE TRANSCRIPTION REGULATOR NORR"/>
    <property type="match status" value="1"/>
</dbReference>
<dbReference type="EMBL" id="JACHXO010000001">
    <property type="protein sequence ID" value="MBB3193578.1"/>
    <property type="molecule type" value="Genomic_DNA"/>
</dbReference>
<gene>
    <name evidence="8" type="ORF">FHS28_000943</name>
</gene>
<dbReference type="InterPro" id="IPR025943">
    <property type="entry name" value="Sigma_54_int_dom_ATP-bd_2"/>
</dbReference>
<evidence type="ECO:0000313" key="9">
    <source>
        <dbReference type="Proteomes" id="UP000574369"/>
    </source>
</evidence>
<dbReference type="InterPro" id="IPR027417">
    <property type="entry name" value="P-loop_NTPase"/>
</dbReference>
<dbReference type="InterPro" id="IPR058031">
    <property type="entry name" value="AAA_lid_NorR"/>
</dbReference>
<dbReference type="Gene3D" id="3.40.50.300">
    <property type="entry name" value="P-loop containing nucleotide triphosphate hydrolases"/>
    <property type="match status" value="1"/>
</dbReference>
<keyword evidence="9" id="KW-1185">Reference proteome</keyword>
<dbReference type="Pfam" id="PF01590">
    <property type="entry name" value="GAF"/>
    <property type="match status" value="1"/>
</dbReference>
<dbReference type="InterPro" id="IPR003593">
    <property type="entry name" value="AAA+_ATPase"/>
</dbReference>
<dbReference type="SUPFAM" id="SSF55781">
    <property type="entry name" value="GAF domain-like"/>
    <property type="match status" value="1"/>
</dbReference>
<evidence type="ECO:0000313" key="8">
    <source>
        <dbReference type="EMBL" id="MBB3193578.1"/>
    </source>
</evidence>
<name>A0ABR6GN84_9BURK</name>
<evidence type="ECO:0000259" key="7">
    <source>
        <dbReference type="PROSITE" id="PS50045"/>
    </source>
</evidence>
<reference evidence="8 9" key="1">
    <citation type="submission" date="2020-08" db="EMBL/GenBank/DDBJ databases">
        <title>Genomic Encyclopedia of Type Strains, Phase III (KMG-III): the genomes of soil and plant-associated and newly described type strains.</title>
        <authorList>
            <person name="Whitman W."/>
        </authorList>
    </citation>
    <scope>NUCLEOTIDE SEQUENCE [LARGE SCALE GENOMIC DNA]</scope>
    <source>
        <strain evidence="8 9">CECT 7247</strain>
    </source>
</reference>
<dbReference type="PROSITE" id="PS00688">
    <property type="entry name" value="SIGMA54_INTERACT_3"/>
    <property type="match status" value="1"/>
</dbReference>
<evidence type="ECO:0000256" key="3">
    <source>
        <dbReference type="ARBA" id="ARBA00023015"/>
    </source>
</evidence>
<dbReference type="PANTHER" id="PTHR32071">
    <property type="entry name" value="TRANSCRIPTIONAL REGULATORY PROTEIN"/>
    <property type="match status" value="1"/>
</dbReference>
<feature type="region of interest" description="Disordered" evidence="6">
    <location>
        <begin position="157"/>
        <end position="176"/>
    </location>
</feature>
<dbReference type="NCBIfam" id="NF003451">
    <property type="entry name" value="PRK05022.1"/>
    <property type="match status" value="1"/>
</dbReference>
<dbReference type="Gene3D" id="1.10.10.60">
    <property type="entry name" value="Homeodomain-like"/>
    <property type="match status" value="1"/>
</dbReference>
<keyword evidence="2" id="KW-0067">ATP-binding</keyword>
<dbReference type="RefSeq" id="WP_088448853.1">
    <property type="nucleotide sequence ID" value="NZ_JACHXO010000001.1"/>
</dbReference>
<evidence type="ECO:0000256" key="4">
    <source>
        <dbReference type="ARBA" id="ARBA00023125"/>
    </source>
</evidence>
<protein>
    <submittedName>
        <fullName evidence="8">Anaerobic nitric oxide reductase transcription regulator</fullName>
    </submittedName>
</protein>
<dbReference type="PROSITE" id="PS00675">
    <property type="entry name" value="SIGMA54_INTERACT_1"/>
    <property type="match status" value="1"/>
</dbReference>
<dbReference type="InterPro" id="IPR025662">
    <property type="entry name" value="Sigma_54_int_dom_ATP-bd_1"/>
</dbReference>
<dbReference type="InterPro" id="IPR029016">
    <property type="entry name" value="GAF-like_dom_sf"/>
</dbReference>
<dbReference type="CDD" id="cd00009">
    <property type="entry name" value="AAA"/>
    <property type="match status" value="1"/>
</dbReference>
<evidence type="ECO:0000256" key="5">
    <source>
        <dbReference type="ARBA" id="ARBA00023163"/>
    </source>
</evidence>
<dbReference type="Proteomes" id="UP000574369">
    <property type="component" value="Unassembled WGS sequence"/>
</dbReference>
<dbReference type="Pfam" id="PF00158">
    <property type="entry name" value="Sigma54_activat"/>
    <property type="match status" value="1"/>
</dbReference>
<keyword evidence="4" id="KW-0238">DNA-binding</keyword>
<dbReference type="InterPro" id="IPR002078">
    <property type="entry name" value="Sigma_54_int"/>
</dbReference>
<dbReference type="SUPFAM" id="SSF52540">
    <property type="entry name" value="P-loop containing nucleoside triphosphate hydrolases"/>
    <property type="match status" value="1"/>
</dbReference>
<feature type="region of interest" description="Disordered" evidence="6">
    <location>
        <begin position="479"/>
        <end position="534"/>
    </location>
</feature>
<keyword evidence="5" id="KW-0804">Transcription</keyword>
<dbReference type="PROSITE" id="PS50045">
    <property type="entry name" value="SIGMA54_INTERACT_4"/>
    <property type="match status" value="1"/>
</dbReference>
<keyword evidence="1" id="KW-0547">Nucleotide-binding</keyword>
<dbReference type="Gene3D" id="1.10.8.60">
    <property type="match status" value="1"/>
</dbReference>